<organism evidence="8 9">
    <name type="scientific">Oopsacas minuta</name>
    <dbReference type="NCBI Taxonomy" id="111878"/>
    <lineage>
        <taxon>Eukaryota</taxon>
        <taxon>Metazoa</taxon>
        <taxon>Porifera</taxon>
        <taxon>Hexactinellida</taxon>
        <taxon>Hexasterophora</taxon>
        <taxon>Lyssacinosida</taxon>
        <taxon>Leucopsacidae</taxon>
        <taxon>Oopsacas</taxon>
    </lineage>
</organism>
<evidence type="ECO:0000256" key="5">
    <source>
        <dbReference type="ARBA" id="ARBA00038226"/>
    </source>
</evidence>
<dbReference type="InterPro" id="IPR000571">
    <property type="entry name" value="Znf_CCCH"/>
</dbReference>
<dbReference type="EMBL" id="JAKMXF010000210">
    <property type="protein sequence ID" value="KAI6655199.1"/>
    <property type="molecule type" value="Genomic_DNA"/>
</dbReference>
<protein>
    <submittedName>
        <fullName evidence="8">Muscleblind-like protein 1 isoform X4</fullName>
    </submittedName>
</protein>
<gene>
    <name evidence="8" type="ORF">LOD99_2487</name>
</gene>
<comment type="caution">
    <text evidence="8">The sequence shown here is derived from an EMBL/GenBank/DDBJ whole genome shotgun (WGS) entry which is preliminary data.</text>
</comment>
<comment type="similarity">
    <text evidence="5">Belongs to the muscleblind family.</text>
</comment>
<keyword evidence="9" id="KW-1185">Reference proteome</keyword>
<evidence type="ECO:0000259" key="7">
    <source>
        <dbReference type="PROSITE" id="PS50103"/>
    </source>
</evidence>
<dbReference type="PROSITE" id="PS50103">
    <property type="entry name" value="ZF_C3H1"/>
    <property type="match status" value="1"/>
</dbReference>
<dbReference type="PANTHER" id="PTHR12675">
    <property type="entry name" value="MUSCLEBLIND-LIKE PROTEIN"/>
    <property type="match status" value="1"/>
</dbReference>
<evidence type="ECO:0000256" key="6">
    <source>
        <dbReference type="PROSITE-ProRule" id="PRU00723"/>
    </source>
</evidence>
<reference evidence="8 9" key="1">
    <citation type="journal article" date="2023" name="BMC Biol.">
        <title>The compact genome of the sponge Oopsacas minuta (Hexactinellida) is lacking key metazoan core genes.</title>
        <authorList>
            <person name="Santini S."/>
            <person name="Schenkelaars Q."/>
            <person name="Jourda C."/>
            <person name="Duchesne M."/>
            <person name="Belahbib H."/>
            <person name="Rocher C."/>
            <person name="Selva M."/>
            <person name="Riesgo A."/>
            <person name="Vervoort M."/>
            <person name="Leys S.P."/>
            <person name="Kodjabachian L."/>
            <person name="Le Bivic A."/>
            <person name="Borchiellini C."/>
            <person name="Claverie J.M."/>
            <person name="Renard E."/>
        </authorList>
    </citation>
    <scope>NUCLEOTIDE SEQUENCE [LARGE SCALE GENOMIC DNA]</scope>
    <source>
        <strain evidence="8">SPO-2</strain>
    </source>
</reference>
<evidence type="ECO:0000256" key="3">
    <source>
        <dbReference type="ARBA" id="ARBA00022771"/>
    </source>
</evidence>
<accession>A0AAV7K1S0</accession>
<dbReference type="PANTHER" id="PTHR12675:SF12">
    <property type="entry name" value="PROTEIN MUSCLEBLIND"/>
    <property type="match status" value="1"/>
</dbReference>
<dbReference type="GO" id="GO:0043484">
    <property type="term" value="P:regulation of RNA splicing"/>
    <property type="evidence" value="ECO:0007669"/>
    <property type="project" value="TreeGrafter"/>
</dbReference>
<keyword evidence="4 6" id="KW-0862">Zinc</keyword>
<evidence type="ECO:0000256" key="2">
    <source>
        <dbReference type="ARBA" id="ARBA00022737"/>
    </source>
</evidence>
<name>A0AAV7K1S0_9METZ</name>
<proteinExistence type="inferred from homology"/>
<feature type="domain" description="C3H1-type" evidence="7">
    <location>
        <begin position="26"/>
        <end position="54"/>
    </location>
</feature>
<evidence type="ECO:0000256" key="1">
    <source>
        <dbReference type="ARBA" id="ARBA00022723"/>
    </source>
</evidence>
<keyword evidence="3 6" id="KW-0863">Zinc-finger</keyword>
<feature type="zinc finger region" description="C3H1-type" evidence="6">
    <location>
        <begin position="26"/>
        <end position="54"/>
    </location>
</feature>
<evidence type="ECO:0000256" key="4">
    <source>
        <dbReference type="ARBA" id="ARBA00022833"/>
    </source>
</evidence>
<dbReference type="Gene3D" id="3.30.1370.210">
    <property type="match status" value="1"/>
</dbReference>
<dbReference type="GO" id="GO:0003723">
    <property type="term" value="F:RNA binding"/>
    <property type="evidence" value="ECO:0007669"/>
    <property type="project" value="TreeGrafter"/>
</dbReference>
<dbReference type="InterPro" id="IPR054429">
    <property type="entry name" value="Znf-CCCH_Muscleblind-like"/>
</dbReference>
<dbReference type="GO" id="GO:0005737">
    <property type="term" value="C:cytoplasm"/>
    <property type="evidence" value="ECO:0007669"/>
    <property type="project" value="TreeGrafter"/>
</dbReference>
<keyword evidence="2" id="KW-0677">Repeat</keyword>
<dbReference type="SMART" id="SM00356">
    <property type="entry name" value="ZnF_C3H1"/>
    <property type="match status" value="2"/>
</dbReference>
<dbReference type="AlphaFoldDB" id="A0AAV7K1S0"/>
<evidence type="ECO:0000313" key="8">
    <source>
        <dbReference type="EMBL" id="KAI6655199.1"/>
    </source>
</evidence>
<keyword evidence="1 6" id="KW-0479">Metal-binding</keyword>
<dbReference type="GO" id="GO:0008270">
    <property type="term" value="F:zinc ion binding"/>
    <property type="evidence" value="ECO:0007669"/>
    <property type="project" value="UniProtKB-KW"/>
</dbReference>
<dbReference type="Proteomes" id="UP001165289">
    <property type="component" value="Unassembled WGS sequence"/>
</dbReference>
<dbReference type="GO" id="GO:0005654">
    <property type="term" value="C:nucleoplasm"/>
    <property type="evidence" value="ECO:0007669"/>
    <property type="project" value="TreeGrafter"/>
</dbReference>
<dbReference type="Pfam" id="PF22628">
    <property type="entry name" value="zf-CCCH_10"/>
    <property type="match status" value="1"/>
</dbReference>
<sequence length="279" mass="31681">MATIETTTTWNQTHTHPFQFQPKKRLDRWKVCVDFQNGNCDKKENDCEFAHPSSQKEIRAGIVTVCMDHVNDQCVRPNCKYLHPPTHICAQIHDHKKRPYPARSRSTTSTDGEHHVFTSHPEDFLSQYQYPYQFFYPNTQPGPVYFPHFSNNQLNIPGQGFGSSHQYQSQLSTGIQVRGGTELSPKLPRRSASVSDVPIIPPSILSSYHNQLATSPLFNPHPHTKLPHSFSSEFSSLNPPFQQTLPASIESNLKDNVATDLETAFDDQAINNLAFNKHN</sequence>
<evidence type="ECO:0000313" key="9">
    <source>
        <dbReference type="Proteomes" id="UP001165289"/>
    </source>
</evidence>